<keyword evidence="2" id="KW-1185">Reference proteome</keyword>
<evidence type="ECO:0000313" key="1">
    <source>
        <dbReference type="EMBL" id="KAH7836807.1"/>
    </source>
</evidence>
<protein>
    <submittedName>
        <fullName evidence="1">Uncharacterized protein</fullName>
    </submittedName>
</protein>
<organism evidence="1 2">
    <name type="scientific">Vaccinium darrowii</name>
    <dbReference type="NCBI Taxonomy" id="229202"/>
    <lineage>
        <taxon>Eukaryota</taxon>
        <taxon>Viridiplantae</taxon>
        <taxon>Streptophyta</taxon>
        <taxon>Embryophyta</taxon>
        <taxon>Tracheophyta</taxon>
        <taxon>Spermatophyta</taxon>
        <taxon>Magnoliopsida</taxon>
        <taxon>eudicotyledons</taxon>
        <taxon>Gunneridae</taxon>
        <taxon>Pentapetalae</taxon>
        <taxon>asterids</taxon>
        <taxon>Ericales</taxon>
        <taxon>Ericaceae</taxon>
        <taxon>Vaccinioideae</taxon>
        <taxon>Vaccinieae</taxon>
        <taxon>Vaccinium</taxon>
    </lineage>
</organism>
<evidence type="ECO:0000313" key="2">
    <source>
        <dbReference type="Proteomes" id="UP000828048"/>
    </source>
</evidence>
<dbReference type="Proteomes" id="UP000828048">
    <property type="component" value="Chromosome 6"/>
</dbReference>
<proteinExistence type="predicted"/>
<sequence>MEDKSKKCVPGLPPCVPGPPPFLNRPPVSRKPFTITPPPTTPPVASGSRDLGWHQMQPYFTNHGEASSSETKSPLEMFKGKAQLPSPPPPPPMVRNPIESVTPSFDNRGGRITVKTKLGIDYEMKLGRIVDPKVDDKKIRRIISNRISAQKSRTRKAQYLHDMERKKKDLEVEVAMLAPRIPSEQEKQKQLQLENHFLKQRISACEDMAKLSMAMIEDNRAVIRSLKEVMYAAQQNFYMQLQEEPSPSMLVAGDADEQMMMVGDFISSSNEPKPMVEDQALDFVSITIDPPNNLHDVKY</sequence>
<comment type="caution">
    <text evidence="1">The sequence shown here is derived from an EMBL/GenBank/DDBJ whole genome shotgun (WGS) entry which is preliminary data.</text>
</comment>
<reference evidence="1 2" key="1">
    <citation type="journal article" date="2021" name="Hortic Res">
        <title>High-quality reference genome and annotation aids understanding of berry development for evergreen blueberry (Vaccinium darrowii).</title>
        <authorList>
            <person name="Yu J."/>
            <person name="Hulse-Kemp A.M."/>
            <person name="Babiker E."/>
            <person name="Staton M."/>
        </authorList>
    </citation>
    <scope>NUCLEOTIDE SEQUENCE [LARGE SCALE GENOMIC DNA]</scope>
    <source>
        <strain evidence="2">cv. NJ 8807/NJ 8810</strain>
        <tissue evidence="1">Young leaf</tissue>
    </source>
</reference>
<accession>A0ACB7X7S3</accession>
<gene>
    <name evidence="1" type="ORF">Vadar_005941</name>
</gene>
<dbReference type="EMBL" id="CM037156">
    <property type="protein sequence ID" value="KAH7836807.1"/>
    <property type="molecule type" value="Genomic_DNA"/>
</dbReference>
<name>A0ACB7X7S3_9ERIC</name>